<dbReference type="PROSITE" id="PS50853">
    <property type="entry name" value="FN3"/>
    <property type="match status" value="1"/>
</dbReference>
<dbReference type="RefSeq" id="WP_344570144.1">
    <property type="nucleotide sequence ID" value="NZ_BAAARJ010000024.1"/>
</dbReference>
<dbReference type="Pfam" id="PF00041">
    <property type="entry name" value="fn3"/>
    <property type="match status" value="1"/>
</dbReference>
<feature type="domain" description="Fibronectin type-III" evidence="4">
    <location>
        <begin position="614"/>
        <end position="701"/>
    </location>
</feature>
<gene>
    <name evidence="5" type="ORF">GCM10009863_59390</name>
</gene>
<feature type="compositionally biased region" description="Basic and acidic residues" evidence="3">
    <location>
        <begin position="430"/>
        <end position="446"/>
    </location>
</feature>
<evidence type="ECO:0000256" key="2">
    <source>
        <dbReference type="ARBA" id="ARBA00023326"/>
    </source>
</evidence>
<reference evidence="5 6" key="1">
    <citation type="journal article" date="2019" name="Int. J. Syst. Evol. Microbiol.">
        <title>The Global Catalogue of Microorganisms (GCM) 10K type strain sequencing project: providing services to taxonomists for standard genome sequencing and annotation.</title>
        <authorList>
            <consortium name="The Broad Institute Genomics Platform"/>
            <consortium name="The Broad Institute Genome Sequencing Center for Infectious Disease"/>
            <person name="Wu L."/>
            <person name="Ma J."/>
        </authorList>
    </citation>
    <scope>NUCLEOTIDE SEQUENCE [LARGE SCALE GENOMIC DNA]</scope>
    <source>
        <strain evidence="5 6">JCM 16373</strain>
    </source>
</reference>
<evidence type="ECO:0000313" key="6">
    <source>
        <dbReference type="Proteomes" id="UP001501447"/>
    </source>
</evidence>
<feature type="compositionally biased region" description="Basic and acidic residues" evidence="3">
    <location>
        <begin position="508"/>
        <end position="518"/>
    </location>
</feature>
<dbReference type="SUPFAM" id="SSF49265">
    <property type="entry name" value="Fibronectin type III"/>
    <property type="match status" value="1"/>
</dbReference>
<keyword evidence="2" id="KW-0119">Carbohydrate metabolism</keyword>
<dbReference type="InterPro" id="IPR051200">
    <property type="entry name" value="Host-pathogen_enzymatic-act"/>
</dbReference>
<feature type="compositionally biased region" description="Basic and acidic residues" evidence="3">
    <location>
        <begin position="1"/>
        <end position="12"/>
    </location>
</feature>
<keyword evidence="1" id="KW-0326">Glycosidase</keyword>
<organism evidence="5 6">
    <name type="scientific">Streptomyces axinellae</name>
    <dbReference type="NCBI Taxonomy" id="552788"/>
    <lineage>
        <taxon>Bacteria</taxon>
        <taxon>Bacillati</taxon>
        <taxon>Actinomycetota</taxon>
        <taxon>Actinomycetes</taxon>
        <taxon>Kitasatosporales</taxon>
        <taxon>Streptomycetaceae</taxon>
        <taxon>Streptomyces</taxon>
    </lineage>
</organism>
<keyword evidence="6" id="KW-1185">Reference proteome</keyword>
<evidence type="ECO:0000313" key="5">
    <source>
        <dbReference type="EMBL" id="GAA2635129.1"/>
    </source>
</evidence>
<dbReference type="Proteomes" id="UP001501447">
    <property type="component" value="Unassembled WGS sequence"/>
</dbReference>
<keyword evidence="1" id="KW-0378">Hydrolase</keyword>
<accession>A0ABN3QU52</accession>
<proteinExistence type="predicted"/>
<dbReference type="EMBL" id="BAAARJ010000024">
    <property type="protein sequence ID" value="GAA2635129.1"/>
    <property type="molecule type" value="Genomic_DNA"/>
</dbReference>
<dbReference type="InterPro" id="IPR013783">
    <property type="entry name" value="Ig-like_fold"/>
</dbReference>
<feature type="region of interest" description="Disordered" evidence="3">
    <location>
        <begin position="430"/>
        <end position="528"/>
    </location>
</feature>
<keyword evidence="2" id="KW-0624">Polysaccharide degradation</keyword>
<dbReference type="InterPro" id="IPR003961">
    <property type="entry name" value="FN3_dom"/>
</dbReference>
<dbReference type="PANTHER" id="PTHR47197:SF3">
    <property type="entry name" value="DIHYDRO-HEME D1 DEHYDROGENASE"/>
    <property type="match status" value="1"/>
</dbReference>
<evidence type="ECO:0000259" key="4">
    <source>
        <dbReference type="PROSITE" id="PS50853"/>
    </source>
</evidence>
<evidence type="ECO:0000256" key="3">
    <source>
        <dbReference type="SAM" id="MobiDB-lite"/>
    </source>
</evidence>
<dbReference type="PANTHER" id="PTHR47197">
    <property type="entry name" value="PROTEIN NIRF"/>
    <property type="match status" value="1"/>
</dbReference>
<dbReference type="CDD" id="cd00063">
    <property type="entry name" value="FN3"/>
    <property type="match status" value="1"/>
</dbReference>
<dbReference type="InterPro" id="IPR036116">
    <property type="entry name" value="FN3_sf"/>
</dbReference>
<protein>
    <recommendedName>
        <fullName evidence="4">Fibronectin type-III domain-containing protein</fullName>
    </recommendedName>
</protein>
<dbReference type="SMART" id="SM00060">
    <property type="entry name" value="FN3"/>
    <property type="match status" value="2"/>
</dbReference>
<dbReference type="Gene3D" id="2.130.10.10">
    <property type="entry name" value="YVTN repeat-like/Quinoprotein amine dehydrogenase"/>
    <property type="match status" value="1"/>
</dbReference>
<name>A0ABN3QU52_9ACTN</name>
<feature type="region of interest" description="Disordered" evidence="3">
    <location>
        <begin position="596"/>
        <end position="620"/>
    </location>
</feature>
<feature type="region of interest" description="Disordered" evidence="3">
    <location>
        <begin position="705"/>
        <end position="738"/>
    </location>
</feature>
<sequence>MSDARKSSEEGGARGLRPRRLVGDAGDVGGTDGSAGRRGPAAVRARCARLLGLAWVAVRPSRRRATGYIAICSVGALLGTSIAVGSGKAGAVPDLADIGAWLTSSRTGEAAHANGLTGDVDGKVKLPGMGDHPVSVSQDGKTVLVLDKKTGKVVRIDPSQLTAEQSSRYGSGRLQLVAGGSYAYLVDPVKSTVQRIDPVRTTPVGGPVGLGAAPLGKAVADADGTLWVPQPAKGRVVPLSPGKKGGPRVEKARGIEVAGPGKRASALVMTLAGGRPVVTDTEGGTVTLLHRKGRGLRFKLPRDIRSAPAGSVLVPPSTAGDLVPVLARRSGRMALVNTRTGTLLTARLGASRQAYGTPQVLGSKVYVPDQGNGTLRVYDTEAAAIERPVKVTGKRGELSLFVRDGLLWVNDEDNATAVVINAKGDVNRVRKYRDDAPSGRKPRENVPGDSGNRSPAPGPNASDPGPEGPAGPNDPGRDGSRPGAKPGNPAPAKPSPGNKHKPGANPKPDPDKPGDKPEAVAPGTPQAQSGAGFITVAFAPSSGVRPTGYRLRGAPAGAQVKPRRVGPGGPFTFQMSGGECGKEYTFTVVAEFSDGSTEESARSGPTRPCVAPGAPQNLKHTFPQGGKGIDLTWDKPANAGAEGTTYTVSGAGAPQPAGGRTALALRGLRNGQTYNLSVAAANAAGSGGATSLAVELSQPVNRNIEDNVDDGKGVGVRSRPSSSEGERLEQIPSGQNPGIKVICQTTGTQETHDTHGWQSDIWDRVEWNGRTAYVSDLWLDFSNKQQGKFSPEVWQCD</sequence>
<dbReference type="SUPFAM" id="SSF50974">
    <property type="entry name" value="Nitrous oxide reductase, N-terminal domain"/>
    <property type="match status" value="1"/>
</dbReference>
<comment type="caution">
    <text evidence="5">The sequence shown here is derived from an EMBL/GenBank/DDBJ whole genome shotgun (WGS) entry which is preliminary data.</text>
</comment>
<evidence type="ECO:0000256" key="1">
    <source>
        <dbReference type="ARBA" id="ARBA00023295"/>
    </source>
</evidence>
<feature type="region of interest" description="Disordered" evidence="3">
    <location>
        <begin position="1"/>
        <end position="39"/>
    </location>
</feature>
<dbReference type="InterPro" id="IPR015943">
    <property type="entry name" value="WD40/YVTN_repeat-like_dom_sf"/>
</dbReference>
<dbReference type="Gene3D" id="2.60.40.10">
    <property type="entry name" value="Immunoglobulins"/>
    <property type="match status" value="1"/>
</dbReference>
<dbReference type="InterPro" id="IPR011045">
    <property type="entry name" value="N2O_reductase_N"/>
</dbReference>